<reference evidence="1" key="1">
    <citation type="submission" date="2019-03" db="EMBL/GenBank/DDBJ databases">
        <title>Single cell metagenomics reveals metabolic interactions within the superorganism composed of flagellate Streblomastix strix and complex community of Bacteroidetes bacteria on its surface.</title>
        <authorList>
            <person name="Treitli S.C."/>
            <person name="Kolisko M."/>
            <person name="Husnik F."/>
            <person name="Keeling P."/>
            <person name="Hampl V."/>
        </authorList>
    </citation>
    <scope>NUCLEOTIDE SEQUENCE</scope>
    <source>
        <strain evidence="1">STM</strain>
    </source>
</reference>
<sequence>MNIDYFLTEIMDEDHLLDIYDYFKKSETDSVEKALDELGPDFSEDEIRLVRIKFISEMAN</sequence>
<dbReference type="GO" id="GO:0016787">
    <property type="term" value="F:hydrolase activity"/>
    <property type="evidence" value="ECO:0007669"/>
    <property type="project" value="UniProtKB-KW"/>
</dbReference>
<protein>
    <submittedName>
        <fullName evidence="1">ATP-dependent DNA helicase RecQ</fullName>
        <ecNumber evidence="1">3.6.4.12</ecNumber>
    </submittedName>
</protein>
<dbReference type="EMBL" id="SNRY01007015">
    <property type="protein sequence ID" value="KAA6311282.1"/>
    <property type="molecule type" value="Genomic_DNA"/>
</dbReference>
<proteinExistence type="predicted"/>
<keyword evidence="1" id="KW-0067">ATP-binding</keyword>
<keyword evidence="1" id="KW-0547">Nucleotide-binding</keyword>
<keyword evidence="1" id="KW-0347">Helicase</keyword>
<organism evidence="1">
    <name type="scientific">termite gut metagenome</name>
    <dbReference type="NCBI Taxonomy" id="433724"/>
    <lineage>
        <taxon>unclassified sequences</taxon>
        <taxon>metagenomes</taxon>
        <taxon>organismal metagenomes</taxon>
    </lineage>
</organism>
<gene>
    <name evidence="1" type="ORF">EZS27_037557</name>
</gene>
<keyword evidence="1" id="KW-0378">Hydrolase</keyword>
<dbReference type="EC" id="3.6.4.12" evidence="1"/>
<comment type="caution">
    <text evidence="1">The sequence shown here is derived from an EMBL/GenBank/DDBJ whole genome shotgun (WGS) entry which is preliminary data.</text>
</comment>
<dbReference type="AlphaFoldDB" id="A0A5J4PPY4"/>
<dbReference type="Gene3D" id="1.10.10.1390">
    <property type="entry name" value="ATP-dependent DNA helicase RecQ"/>
    <property type="match status" value="1"/>
</dbReference>
<name>A0A5J4PPY4_9ZZZZ</name>
<evidence type="ECO:0000313" key="1">
    <source>
        <dbReference type="EMBL" id="KAA6311282.1"/>
    </source>
</evidence>
<accession>A0A5J4PPY4</accession>
<dbReference type="GO" id="GO:0003678">
    <property type="term" value="F:DNA helicase activity"/>
    <property type="evidence" value="ECO:0007669"/>
    <property type="project" value="UniProtKB-EC"/>
</dbReference>